<gene>
    <name evidence="1" type="ORF">ACFR99_05985</name>
</gene>
<organism evidence="1 2">
    <name type="scientific">Haloarchaeobius amylolyticus</name>
    <dbReference type="NCBI Taxonomy" id="1198296"/>
    <lineage>
        <taxon>Archaea</taxon>
        <taxon>Methanobacteriati</taxon>
        <taxon>Methanobacteriota</taxon>
        <taxon>Stenosarchaea group</taxon>
        <taxon>Halobacteria</taxon>
        <taxon>Halobacteriales</taxon>
        <taxon>Halorubellaceae</taxon>
        <taxon>Haloarchaeobius</taxon>
    </lineage>
</organism>
<dbReference type="Pfam" id="PF13385">
    <property type="entry name" value="Laminin_G_3"/>
    <property type="match status" value="1"/>
</dbReference>
<dbReference type="SUPFAM" id="SSF49899">
    <property type="entry name" value="Concanavalin A-like lectins/glucanases"/>
    <property type="match status" value="1"/>
</dbReference>
<proteinExistence type="predicted"/>
<dbReference type="Proteomes" id="UP001597076">
    <property type="component" value="Unassembled WGS sequence"/>
</dbReference>
<name>A0ABD6BDE1_9EURY</name>
<evidence type="ECO:0000313" key="2">
    <source>
        <dbReference type="Proteomes" id="UP001597076"/>
    </source>
</evidence>
<comment type="caution">
    <text evidence="1">The sequence shown here is derived from an EMBL/GenBank/DDBJ whole genome shotgun (WGS) entry which is preliminary data.</text>
</comment>
<protein>
    <submittedName>
        <fullName evidence="1">LamG-like jellyroll fold domain-containing protein</fullName>
    </submittedName>
</protein>
<sequence>MDRDGLIAFYPMEEKKGSILLVDESKNGNDGRIYGPTRIDGNISQALAFDIGDHVEVRGHSKFNFDLDDFASCFFLLPQEEGTVLQKSDNESGYEIRIEDSKIKASFWDDVGSTQLEAGISIGEEYFIAVVREAGNARLYINSKLRDLGDAELELTNTEPLLLGDMTDEGFSGILDEIYFYDRNLSQREVRNIYQKYVGTP</sequence>
<dbReference type="InterPro" id="IPR013320">
    <property type="entry name" value="ConA-like_dom_sf"/>
</dbReference>
<dbReference type="Gene3D" id="2.60.120.200">
    <property type="match status" value="1"/>
</dbReference>
<keyword evidence="2" id="KW-1185">Reference proteome</keyword>
<reference evidence="1 2" key="1">
    <citation type="journal article" date="2019" name="Int. J. Syst. Evol. Microbiol.">
        <title>The Global Catalogue of Microorganisms (GCM) 10K type strain sequencing project: providing services to taxonomists for standard genome sequencing and annotation.</title>
        <authorList>
            <consortium name="The Broad Institute Genomics Platform"/>
            <consortium name="The Broad Institute Genome Sequencing Center for Infectious Disease"/>
            <person name="Wu L."/>
            <person name="Ma J."/>
        </authorList>
    </citation>
    <scope>NUCLEOTIDE SEQUENCE [LARGE SCALE GENOMIC DNA]</scope>
    <source>
        <strain evidence="1 2">CGMCC 1.12230</strain>
    </source>
</reference>
<dbReference type="EMBL" id="JBHUDI010000003">
    <property type="protein sequence ID" value="MFD1563092.1"/>
    <property type="molecule type" value="Genomic_DNA"/>
</dbReference>
<accession>A0ABD6BDE1</accession>
<dbReference type="AlphaFoldDB" id="A0ABD6BDE1"/>
<evidence type="ECO:0000313" key="1">
    <source>
        <dbReference type="EMBL" id="MFD1563092.1"/>
    </source>
</evidence>